<dbReference type="EMBL" id="BSXU01002631">
    <property type="protein sequence ID" value="GMG38918.1"/>
    <property type="molecule type" value="Genomic_DNA"/>
</dbReference>
<sequence length="257" mass="29049">MNTLSDKNIRLALSLSWIFVFFGSDGLNEISNLKLSPELQQGGHGQFLTNISLGITLIYFMYNIAYHHFELAKLKKLKDVLNALAITLESVVFTVYWPLRLFFIHLILPGKDMIPIKLDLKIHFLPFVSLMLDFMFFSVGPWEVTYTEGFTYIVGCTVAYWFWLEYLLEGAPTYPYPFLNVETPIRAAIFAGVAVFAFLFFAFIKSFNTASYAPNGTKTNTNTKTNTKANTKTKTKANANVNVNANNASAKTVEKIN</sequence>
<protein>
    <submittedName>
        <fullName evidence="6">Unnamed protein product</fullName>
    </submittedName>
</protein>
<feature type="transmembrane region" description="Helical" evidence="5">
    <location>
        <begin position="184"/>
        <end position="204"/>
    </location>
</feature>
<evidence type="ECO:0000256" key="1">
    <source>
        <dbReference type="ARBA" id="ARBA00004127"/>
    </source>
</evidence>
<dbReference type="GO" id="GO:0016020">
    <property type="term" value="C:membrane"/>
    <property type="evidence" value="ECO:0007669"/>
    <property type="project" value="InterPro"/>
</dbReference>
<keyword evidence="2 5" id="KW-0812">Transmembrane</keyword>
<accession>A0A9W7DGI9</accession>
<evidence type="ECO:0000256" key="4">
    <source>
        <dbReference type="ARBA" id="ARBA00023136"/>
    </source>
</evidence>
<dbReference type="GO" id="GO:0012505">
    <property type="term" value="C:endomembrane system"/>
    <property type="evidence" value="ECO:0007669"/>
    <property type="project" value="UniProtKB-SubCell"/>
</dbReference>
<feature type="transmembrane region" description="Helical" evidence="5">
    <location>
        <begin position="81"/>
        <end position="108"/>
    </location>
</feature>
<comment type="caution">
    <text evidence="6">The sequence shown here is derived from an EMBL/GenBank/DDBJ whole genome shotgun (WGS) entry which is preliminary data.</text>
</comment>
<dbReference type="OrthoDB" id="1898221at2759"/>
<feature type="transmembrane region" description="Helical" evidence="5">
    <location>
        <begin position="146"/>
        <end position="164"/>
    </location>
</feature>
<dbReference type="AlphaFoldDB" id="A0A9W7DGI9"/>
<reference evidence="6" key="1">
    <citation type="submission" date="2023-04" db="EMBL/GenBank/DDBJ databases">
        <title>Ambrosiozyma monospora NBRC 1965.</title>
        <authorList>
            <person name="Ichikawa N."/>
            <person name="Sato H."/>
            <person name="Tonouchi N."/>
        </authorList>
    </citation>
    <scope>NUCLEOTIDE SEQUENCE</scope>
    <source>
        <strain evidence="6">NBRC 1965</strain>
    </source>
</reference>
<feature type="transmembrane region" description="Helical" evidence="5">
    <location>
        <begin position="120"/>
        <end position="139"/>
    </location>
</feature>
<evidence type="ECO:0000256" key="2">
    <source>
        <dbReference type="ARBA" id="ARBA00022692"/>
    </source>
</evidence>
<proteinExistence type="predicted"/>
<comment type="subcellular location">
    <subcellularLocation>
        <location evidence="1">Endomembrane system</location>
        <topology evidence="1">Multi-pass membrane protein</topology>
    </subcellularLocation>
</comment>
<keyword evidence="3 5" id="KW-1133">Transmembrane helix</keyword>
<dbReference type="Proteomes" id="UP001165063">
    <property type="component" value="Unassembled WGS sequence"/>
</dbReference>
<keyword evidence="7" id="KW-1185">Reference proteome</keyword>
<evidence type="ECO:0000313" key="7">
    <source>
        <dbReference type="Proteomes" id="UP001165063"/>
    </source>
</evidence>
<evidence type="ECO:0000256" key="3">
    <source>
        <dbReference type="ARBA" id="ARBA00022989"/>
    </source>
</evidence>
<keyword evidence="4 5" id="KW-0472">Membrane</keyword>
<dbReference type="PANTHER" id="PTHR10989:SF16">
    <property type="entry name" value="AT02829P-RELATED"/>
    <property type="match status" value="1"/>
</dbReference>
<dbReference type="PANTHER" id="PTHR10989">
    <property type="entry name" value="ANDROGEN-INDUCED PROTEIN 1-RELATED"/>
    <property type="match status" value="1"/>
</dbReference>
<organism evidence="6 7">
    <name type="scientific">Ambrosiozyma monospora</name>
    <name type="common">Yeast</name>
    <name type="synonym">Endomycopsis monosporus</name>
    <dbReference type="NCBI Taxonomy" id="43982"/>
    <lineage>
        <taxon>Eukaryota</taxon>
        <taxon>Fungi</taxon>
        <taxon>Dikarya</taxon>
        <taxon>Ascomycota</taxon>
        <taxon>Saccharomycotina</taxon>
        <taxon>Pichiomycetes</taxon>
        <taxon>Pichiales</taxon>
        <taxon>Pichiaceae</taxon>
        <taxon>Ambrosiozyma</taxon>
    </lineage>
</organism>
<dbReference type="Pfam" id="PF04750">
    <property type="entry name" value="Far-17a_AIG1"/>
    <property type="match status" value="1"/>
</dbReference>
<name>A0A9W7DGI9_AMBMO</name>
<evidence type="ECO:0000313" key="6">
    <source>
        <dbReference type="EMBL" id="GMG38918.1"/>
    </source>
</evidence>
<dbReference type="InterPro" id="IPR006838">
    <property type="entry name" value="ADTRP_AIG1"/>
</dbReference>
<gene>
    <name evidence="6" type="ORF">Amon01_000504800</name>
</gene>
<feature type="transmembrane region" description="Helical" evidence="5">
    <location>
        <begin position="50"/>
        <end position="69"/>
    </location>
</feature>
<evidence type="ECO:0000256" key="5">
    <source>
        <dbReference type="SAM" id="Phobius"/>
    </source>
</evidence>